<feature type="coiled-coil region" evidence="1">
    <location>
        <begin position="267"/>
        <end position="304"/>
    </location>
</feature>
<organism evidence="3 4">
    <name type="scientific">Meristemomyces frigidus</name>
    <dbReference type="NCBI Taxonomy" id="1508187"/>
    <lineage>
        <taxon>Eukaryota</taxon>
        <taxon>Fungi</taxon>
        <taxon>Dikarya</taxon>
        <taxon>Ascomycota</taxon>
        <taxon>Pezizomycotina</taxon>
        <taxon>Dothideomycetes</taxon>
        <taxon>Dothideomycetidae</taxon>
        <taxon>Mycosphaerellales</taxon>
        <taxon>Teratosphaeriaceae</taxon>
        <taxon>Meristemomyces</taxon>
    </lineage>
</organism>
<feature type="compositionally biased region" description="Low complexity" evidence="2">
    <location>
        <begin position="154"/>
        <end position="174"/>
    </location>
</feature>
<feature type="compositionally biased region" description="Low complexity" evidence="2">
    <location>
        <begin position="61"/>
        <end position="82"/>
    </location>
</feature>
<feature type="compositionally biased region" description="Basic and acidic residues" evidence="2">
    <location>
        <begin position="36"/>
        <end position="50"/>
    </location>
</feature>
<accession>A0AAN7YNY4</accession>
<feature type="compositionally biased region" description="Basic and acidic residues" evidence="2">
    <location>
        <begin position="789"/>
        <end position="800"/>
    </location>
</feature>
<comment type="caution">
    <text evidence="3">The sequence shown here is derived from an EMBL/GenBank/DDBJ whole genome shotgun (WGS) entry which is preliminary data.</text>
</comment>
<feature type="compositionally biased region" description="Polar residues" evidence="2">
    <location>
        <begin position="104"/>
        <end position="114"/>
    </location>
</feature>
<dbReference type="Proteomes" id="UP001310890">
    <property type="component" value="Unassembled WGS sequence"/>
</dbReference>
<feature type="region of interest" description="Disordered" evidence="2">
    <location>
        <begin position="230"/>
        <end position="257"/>
    </location>
</feature>
<feature type="region of interest" description="Disordered" evidence="2">
    <location>
        <begin position="15"/>
        <end position="174"/>
    </location>
</feature>
<gene>
    <name evidence="3" type="ORF">LTR62_004674</name>
</gene>
<evidence type="ECO:0000256" key="1">
    <source>
        <dbReference type="SAM" id="Coils"/>
    </source>
</evidence>
<proteinExistence type="predicted"/>
<sequence>MPRVIKDFFKPYIVPRNKVPEPQAEAEQIVVRPVSKQKDACGSSKKDTPSKHKAKISPQKSQLSRESSLSSLPALTPLEPTSQSPHKHSNVPSLSGSNDDDQLYHSSPTASIQRTVKAVKVPSPRRIISRSPTPTPAPASRSQPSMAPPPPNTSFISAASSTLSSVPLSSQSSSKRIMKHGMQAVTNSDSGSAEDSDEELADLDVLFPRKKMKLTPPPPPAATIDTARSRNSVRLSDDSFKSRTHTPQFNLPPSPPRTEYKHSLFNLVEAHEKAVQQEARLAAIETEVSEAARKKEDAAEAESNMLRGEQMGLVEKYAGNDSDGGEGVMAAMMRTEALLEEDKFFFFRSGTQQPKSWLEAFPSSSVVGSPMASIFTDEKHRQQAFVTGFVADLALMGKLPDAVVRWVGGQIVHERREDLREAYVELLKVSKDHGFVMGAKSLQDMYSTVVPASVDAEVRAESPLSELSAVDGEVEDMGTGLTTLRHVVRALPCLHSNIDLAALAYAVLDLALLNIDSNHSLDVALHTEIDHAFEQLMAPLQFSELETLCSSIAASLHNIKSLSPGLRCRVVSSLPATTEQTHFLRRQLALCCVLNTWQDESIPIPEAQTAVLERLRSSPDFIINSTTDYGLLMNMTSVLDIAIDAGFCSDFSFLTHPVASMRADPLDKVAIKSFFTKTTAPTISAAQKHFDRQVDEISSQLRLMASRIKDSGATNLRRAECKAMVEMLCLRLDHSVRTRPRRKNDVFSSGGGGSAWSRSTFGGSGKNSKPKMEGEVPIVRIADGLEESQVEHAAENDGRVRPSIAMGQGDLPIPAMGVGRDA</sequence>
<name>A0AAN7YNY4_9PEZI</name>
<evidence type="ECO:0000313" key="4">
    <source>
        <dbReference type="Proteomes" id="UP001310890"/>
    </source>
</evidence>
<protein>
    <submittedName>
        <fullName evidence="3">Uncharacterized protein</fullName>
    </submittedName>
</protein>
<feature type="region of interest" description="Disordered" evidence="2">
    <location>
        <begin position="743"/>
        <end position="822"/>
    </location>
</feature>
<dbReference type="AlphaFoldDB" id="A0AAN7YNY4"/>
<dbReference type="EMBL" id="JAVRRL010000036">
    <property type="protein sequence ID" value="KAK5111754.1"/>
    <property type="molecule type" value="Genomic_DNA"/>
</dbReference>
<evidence type="ECO:0000313" key="3">
    <source>
        <dbReference type="EMBL" id="KAK5111754.1"/>
    </source>
</evidence>
<reference evidence="3" key="1">
    <citation type="submission" date="2023-08" db="EMBL/GenBank/DDBJ databases">
        <title>Black Yeasts Isolated from many extreme environments.</title>
        <authorList>
            <person name="Coleine C."/>
            <person name="Stajich J.E."/>
            <person name="Selbmann L."/>
        </authorList>
    </citation>
    <scope>NUCLEOTIDE SEQUENCE</scope>
    <source>
        <strain evidence="3">CCFEE 5401</strain>
    </source>
</reference>
<evidence type="ECO:0000256" key="2">
    <source>
        <dbReference type="SAM" id="MobiDB-lite"/>
    </source>
</evidence>
<keyword evidence="1" id="KW-0175">Coiled coil</keyword>